<organism evidence="4 5">
    <name type="scientific">Salinicoccus siamensis</name>
    <dbReference type="NCBI Taxonomy" id="381830"/>
    <lineage>
        <taxon>Bacteria</taxon>
        <taxon>Bacillati</taxon>
        <taxon>Bacillota</taxon>
        <taxon>Bacilli</taxon>
        <taxon>Bacillales</taxon>
        <taxon>Staphylococcaceae</taxon>
        <taxon>Salinicoccus</taxon>
    </lineage>
</organism>
<proteinExistence type="predicted"/>
<evidence type="ECO:0000256" key="2">
    <source>
        <dbReference type="ARBA" id="ARBA00022679"/>
    </source>
</evidence>
<dbReference type="SUPFAM" id="SSF53756">
    <property type="entry name" value="UDP-Glycosyltransferase/glycogen phosphorylase"/>
    <property type="match status" value="1"/>
</dbReference>
<keyword evidence="5" id="KW-1185">Reference proteome</keyword>
<dbReference type="Pfam" id="PF00534">
    <property type="entry name" value="Glycos_transf_1"/>
    <property type="match status" value="1"/>
</dbReference>
<dbReference type="PANTHER" id="PTHR12526">
    <property type="entry name" value="GLYCOSYLTRANSFERASE"/>
    <property type="match status" value="1"/>
</dbReference>
<accession>A0ABV5Z4R5</accession>
<gene>
    <name evidence="4" type="ORF">ACFFLE_07915</name>
</gene>
<protein>
    <submittedName>
        <fullName evidence="4">Glycosyltransferase</fullName>
        <ecNumber evidence="4">2.4.-.-</ecNumber>
    </submittedName>
</protein>
<reference evidence="4 5" key="1">
    <citation type="submission" date="2024-09" db="EMBL/GenBank/DDBJ databases">
        <authorList>
            <person name="Sun Q."/>
            <person name="Mori K."/>
        </authorList>
    </citation>
    <scope>NUCLEOTIDE SEQUENCE [LARGE SCALE GENOMIC DNA]</scope>
    <source>
        <strain evidence="4 5">JCM 12822</strain>
    </source>
</reference>
<dbReference type="EMBL" id="JBHMAH010000025">
    <property type="protein sequence ID" value="MFB9861031.1"/>
    <property type="molecule type" value="Genomic_DNA"/>
</dbReference>
<name>A0ABV5Z4R5_9STAP</name>
<feature type="domain" description="Glycosyl transferase family 1" evidence="3">
    <location>
        <begin position="309"/>
        <end position="473"/>
    </location>
</feature>
<dbReference type="InterPro" id="IPR001296">
    <property type="entry name" value="Glyco_trans_1"/>
</dbReference>
<evidence type="ECO:0000259" key="3">
    <source>
        <dbReference type="Pfam" id="PF00534"/>
    </source>
</evidence>
<dbReference type="Gene3D" id="3.40.50.2000">
    <property type="entry name" value="Glycogen Phosphorylase B"/>
    <property type="match status" value="3"/>
</dbReference>
<sequence>MNNVFMIVHELNVNKGGMTTAMLTRSKMFHANNVNANIVTFDYKVNYDNIIHSLMKQDKMSKNTKMFNLFQYYEKKSSSKKIKHNKKLYNLFNNFFKDTIEIKEDKKTSKFLDKTTGQYKARKKLLDSEQTIVDLYNNNKRYRRVHLKNEKIHRINIFNYDNKVLFETFYDRKGFPYISRNINPKNGNVGVTYLLVDKIQFSSNLNVCSHFLREIVKDNSENIMICDGPGSFPRMLNTSHKNAKKFAVIHVNHYKNFNTDGSKKIKEDYIINNADNIDGVIVLTDAQRKDIKEEYSVNNIYAISNFINNFEKESDFANNKIVGHISRIVATKGVHHLIDVAELVVKEDEEVEFHIYGEGPEKDRVRKLINKKNLNDNVKLLGYTSKPQQVINQFQCVLSTSQYEGQGLSMIEAMLLQRPVIAFDINYGPNEFIKNDINGYLIPNLDIQEMADKILELVNDDDLTKKLGKEARNTIIEKYSSEKIMDKWQVLFDK</sequence>
<dbReference type="GO" id="GO:0016757">
    <property type="term" value="F:glycosyltransferase activity"/>
    <property type="evidence" value="ECO:0007669"/>
    <property type="project" value="UniProtKB-KW"/>
</dbReference>
<dbReference type="RefSeq" id="WP_380570600.1">
    <property type="nucleotide sequence ID" value="NZ_JBHMAH010000025.1"/>
</dbReference>
<dbReference type="Proteomes" id="UP001589740">
    <property type="component" value="Unassembled WGS sequence"/>
</dbReference>
<dbReference type="EC" id="2.4.-.-" evidence="4"/>
<comment type="caution">
    <text evidence="4">The sequence shown here is derived from an EMBL/GenBank/DDBJ whole genome shotgun (WGS) entry which is preliminary data.</text>
</comment>
<dbReference type="PANTHER" id="PTHR12526:SF629">
    <property type="entry name" value="TEICHURONIC ACID BIOSYNTHESIS GLYCOSYLTRANSFERASE TUAH-RELATED"/>
    <property type="match status" value="1"/>
</dbReference>
<evidence type="ECO:0000313" key="4">
    <source>
        <dbReference type="EMBL" id="MFB9861031.1"/>
    </source>
</evidence>
<keyword evidence="1 4" id="KW-0328">Glycosyltransferase</keyword>
<evidence type="ECO:0000313" key="5">
    <source>
        <dbReference type="Proteomes" id="UP001589740"/>
    </source>
</evidence>
<evidence type="ECO:0000256" key="1">
    <source>
        <dbReference type="ARBA" id="ARBA00022676"/>
    </source>
</evidence>
<keyword evidence="2 4" id="KW-0808">Transferase</keyword>